<dbReference type="GO" id="GO:0140042">
    <property type="term" value="P:lipid droplet formation"/>
    <property type="evidence" value="ECO:0007669"/>
    <property type="project" value="UniProtKB-ARBA"/>
</dbReference>
<comment type="caution">
    <text evidence="8">The sequence shown here is derived from an EMBL/GenBank/DDBJ whole genome shotgun (WGS) entry which is preliminary data.</text>
</comment>
<name>A0A9W4XAN8_9ASCO</name>
<keyword evidence="4 7" id="KW-1133">Transmembrane helix</keyword>
<sequence>MNWLRFFGLVLPLTLTRQWLYFTTTLSTSIFILLPLSIITYTQYYKTLIPLNSSPIQNLNFTKTGNPSISKFYHYSNSIFANYSNFDYDSELKYITNLNLRIICPQAPTTKKVSYTFQSNFSIVSQGSFILDCDSHLIYSHNNWIIPHNLKFWVPPILTTLSNSQKFNIEICEFKGSDLKGSNQEFSLILNDHGYLIDDSGYLIDDNFSNLRFDVKWTGFRYYLVKYYYTCFAFGTLVFFLISGAISILTSYAILFINYNKNKRAQSTKIKIKKEKGV</sequence>
<dbReference type="EMBL" id="CANTUO010000003">
    <property type="protein sequence ID" value="CAI5758606.1"/>
    <property type="molecule type" value="Genomic_DNA"/>
</dbReference>
<dbReference type="OrthoDB" id="4010679at2759"/>
<dbReference type="InterPro" id="IPR009617">
    <property type="entry name" value="Seipin"/>
</dbReference>
<gene>
    <name evidence="8" type="ORF">CANVERA_P3118</name>
</gene>
<dbReference type="Proteomes" id="UP001152885">
    <property type="component" value="Unassembled WGS sequence"/>
</dbReference>
<dbReference type="Pfam" id="PF06775">
    <property type="entry name" value="Seipin"/>
    <property type="match status" value="1"/>
</dbReference>
<protein>
    <recommendedName>
        <fullName evidence="10">Seipin</fullName>
    </recommendedName>
</protein>
<evidence type="ECO:0000256" key="6">
    <source>
        <dbReference type="ARBA" id="ARBA00023136"/>
    </source>
</evidence>
<keyword evidence="3" id="KW-0256">Endoplasmic reticulum</keyword>
<evidence type="ECO:0008006" key="10">
    <source>
        <dbReference type="Google" id="ProtNLM"/>
    </source>
</evidence>
<feature type="transmembrane region" description="Helical" evidence="7">
    <location>
        <begin position="20"/>
        <end position="41"/>
    </location>
</feature>
<evidence type="ECO:0000256" key="3">
    <source>
        <dbReference type="ARBA" id="ARBA00022824"/>
    </source>
</evidence>
<dbReference type="GO" id="GO:0006629">
    <property type="term" value="P:lipid metabolic process"/>
    <property type="evidence" value="ECO:0007669"/>
    <property type="project" value="UniProtKB-KW"/>
</dbReference>
<keyword evidence="9" id="KW-1185">Reference proteome</keyword>
<organism evidence="8 9">
    <name type="scientific">Candida verbasci</name>
    <dbReference type="NCBI Taxonomy" id="1227364"/>
    <lineage>
        <taxon>Eukaryota</taxon>
        <taxon>Fungi</taxon>
        <taxon>Dikarya</taxon>
        <taxon>Ascomycota</taxon>
        <taxon>Saccharomycotina</taxon>
        <taxon>Pichiomycetes</taxon>
        <taxon>Debaryomycetaceae</taxon>
        <taxon>Candida/Lodderomyces clade</taxon>
        <taxon>Candida</taxon>
    </lineage>
</organism>
<dbReference type="AlphaFoldDB" id="A0A9W4XAN8"/>
<proteinExistence type="predicted"/>
<evidence type="ECO:0000256" key="4">
    <source>
        <dbReference type="ARBA" id="ARBA00022989"/>
    </source>
</evidence>
<feature type="transmembrane region" description="Helical" evidence="7">
    <location>
        <begin position="227"/>
        <end position="257"/>
    </location>
</feature>
<evidence type="ECO:0000256" key="2">
    <source>
        <dbReference type="ARBA" id="ARBA00022692"/>
    </source>
</evidence>
<reference evidence="8" key="1">
    <citation type="submission" date="2022-12" db="EMBL/GenBank/DDBJ databases">
        <authorList>
            <person name="Brejova B."/>
        </authorList>
    </citation>
    <scope>NUCLEOTIDE SEQUENCE</scope>
</reference>
<keyword evidence="5" id="KW-0443">Lipid metabolism</keyword>
<accession>A0A9W4XAN8</accession>
<keyword evidence="6 7" id="KW-0472">Membrane</keyword>
<evidence type="ECO:0000313" key="9">
    <source>
        <dbReference type="Proteomes" id="UP001152885"/>
    </source>
</evidence>
<evidence type="ECO:0000256" key="7">
    <source>
        <dbReference type="SAM" id="Phobius"/>
    </source>
</evidence>
<evidence type="ECO:0000256" key="5">
    <source>
        <dbReference type="ARBA" id="ARBA00023098"/>
    </source>
</evidence>
<dbReference type="GO" id="GO:0005789">
    <property type="term" value="C:endoplasmic reticulum membrane"/>
    <property type="evidence" value="ECO:0007669"/>
    <property type="project" value="UniProtKB-SubCell"/>
</dbReference>
<comment type="subcellular location">
    <subcellularLocation>
        <location evidence="1">Endoplasmic reticulum membrane</location>
        <topology evidence="1">Multi-pass membrane protein</topology>
    </subcellularLocation>
</comment>
<evidence type="ECO:0000256" key="1">
    <source>
        <dbReference type="ARBA" id="ARBA00004477"/>
    </source>
</evidence>
<keyword evidence="2 7" id="KW-0812">Transmembrane</keyword>
<evidence type="ECO:0000313" key="8">
    <source>
        <dbReference type="EMBL" id="CAI5758606.1"/>
    </source>
</evidence>